<dbReference type="WBParaSite" id="BPAG_0000678101-mRNA-1">
    <property type="protein sequence ID" value="BPAG_0000678101-mRNA-1"/>
    <property type="gene ID" value="BPAG_0000678101"/>
</dbReference>
<proteinExistence type="predicted"/>
<sequence length="88" mass="10242">MSRFDSYSREEQKAFINGFLGMIYDNYDTTRRIQSTVDGINRIVITILIILLLSATVALLFACIMGCRRYQHYTFQSLNRPKSEPIEI</sequence>
<reference evidence="2 3" key="2">
    <citation type="submission" date="2018-11" db="EMBL/GenBank/DDBJ databases">
        <authorList>
            <consortium name="Pathogen Informatics"/>
        </authorList>
    </citation>
    <scope>NUCLEOTIDE SEQUENCE [LARGE SCALE GENOMIC DNA]</scope>
</reference>
<dbReference type="AlphaFoldDB" id="A0A0N4TEZ3"/>
<accession>A0A0N4TEZ3</accession>
<evidence type="ECO:0000313" key="3">
    <source>
        <dbReference type="Proteomes" id="UP000278627"/>
    </source>
</evidence>
<name>A0A0N4TEZ3_BRUPA</name>
<protein>
    <submittedName>
        <fullName evidence="2 4">Uncharacterized protein</fullName>
    </submittedName>
</protein>
<evidence type="ECO:0000256" key="1">
    <source>
        <dbReference type="SAM" id="Phobius"/>
    </source>
</evidence>
<keyword evidence="3" id="KW-1185">Reference proteome</keyword>
<feature type="transmembrane region" description="Helical" evidence="1">
    <location>
        <begin position="43"/>
        <end position="67"/>
    </location>
</feature>
<reference evidence="4" key="1">
    <citation type="submission" date="2017-02" db="UniProtKB">
        <authorList>
            <consortium name="WormBaseParasite"/>
        </authorList>
    </citation>
    <scope>IDENTIFICATION</scope>
</reference>
<evidence type="ECO:0000313" key="2">
    <source>
        <dbReference type="EMBL" id="VDN87930.1"/>
    </source>
</evidence>
<keyword evidence="1" id="KW-0812">Transmembrane</keyword>
<dbReference type="EMBL" id="UZAD01006599">
    <property type="protein sequence ID" value="VDN87930.1"/>
    <property type="molecule type" value="Genomic_DNA"/>
</dbReference>
<evidence type="ECO:0000313" key="4">
    <source>
        <dbReference type="WBParaSite" id="BPAG_0000678101-mRNA-1"/>
    </source>
</evidence>
<organism evidence="4">
    <name type="scientific">Brugia pahangi</name>
    <name type="common">Filarial nematode worm</name>
    <dbReference type="NCBI Taxonomy" id="6280"/>
    <lineage>
        <taxon>Eukaryota</taxon>
        <taxon>Metazoa</taxon>
        <taxon>Ecdysozoa</taxon>
        <taxon>Nematoda</taxon>
        <taxon>Chromadorea</taxon>
        <taxon>Rhabditida</taxon>
        <taxon>Spirurina</taxon>
        <taxon>Spiruromorpha</taxon>
        <taxon>Filarioidea</taxon>
        <taxon>Onchocercidae</taxon>
        <taxon>Brugia</taxon>
    </lineage>
</organism>
<keyword evidence="1" id="KW-1133">Transmembrane helix</keyword>
<keyword evidence="1" id="KW-0472">Membrane</keyword>
<gene>
    <name evidence="2" type="ORF">BPAG_LOCUS6744</name>
</gene>
<dbReference type="Proteomes" id="UP000278627">
    <property type="component" value="Unassembled WGS sequence"/>
</dbReference>